<dbReference type="EMBL" id="VSRR010134722">
    <property type="protein sequence ID" value="MPD03119.1"/>
    <property type="molecule type" value="Genomic_DNA"/>
</dbReference>
<name>A0A5B7KDM4_PORTR</name>
<evidence type="ECO:0000313" key="2">
    <source>
        <dbReference type="EMBL" id="MPD03119.1"/>
    </source>
</evidence>
<keyword evidence="3" id="KW-1185">Reference proteome</keyword>
<protein>
    <submittedName>
        <fullName evidence="2">Uncharacterized protein</fullName>
    </submittedName>
</protein>
<reference evidence="2 3" key="1">
    <citation type="submission" date="2019-05" db="EMBL/GenBank/DDBJ databases">
        <title>Another draft genome of Portunus trituberculatus and its Hox gene families provides insights of decapod evolution.</title>
        <authorList>
            <person name="Jeong J.-H."/>
            <person name="Song I."/>
            <person name="Kim S."/>
            <person name="Choi T."/>
            <person name="Kim D."/>
            <person name="Ryu S."/>
            <person name="Kim W."/>
        </authorList>
    </citation>
    <scope>NUCLEOTIDE SEQUENCE [LARGE SCALE GENOMIC DNA]</scope>
    <source>
        <tissue evidence="2">Muscle</tissue>
    </source>
</reference>
<evidence type="ECO:0000256" key="1">
    <source>
        <dbReference type="SAM" id="MobiDB-lite"/>
    </source>
</evidence>
<organism evidence="2 3">
    <name type="scientific">Portunus trituberculatus</name>
    <name type="common">Swimming crab</name>
    <name type="synonym">Neptunus trituberculatus</name>
    <dbReference type="NCBI Taxonomy" id="210409"/>
    <lineage>
        <taxon>Eukaryota</taxon>
        <taxon>Metazoa</taxon>
        <taxon>Ecdysozoa</taxon>
        <taxon>Arthropoda</taxon>
        <taxon>Crustacea</taxon>
        <taxon>Multicrustacea</taxon>
        <taxon>Malacostraca</taxon>
        <taxon>Eumalacostraca</taxon>
        <taxon>Eucarida</taxon>
        <taxon>Decapoda</taxon>
        <taxon>Pleocyemata</taxon>
        <taxon>Brachyura</taxon>
        <taxon>Eubrachyura</taxon>
        <taxon>Portunoidea</taxon>
        <taxon>Portunidae</taxon>
        <taxon>Portuninae</taxon>
        <taxon>Portunus</taxon>
    </lineage>
</organism>
<dbReference type="Proteomes" id="UP000324222">
    <property type="component" value="Unassembled WGS sequence"/>
</dbReference>
<gene>
    <name evidence="2" type="ORF">E2C01_098740</name>
</gene>
<dbReference type="AlphaFoldDB" id="A0A5B7KDM4"/>
<evidence type="ECO:0000313" key="3">
    <source>
        <dbReference type="Proteomes" id="UP000324222"/>
    </source>
</evidence>
<accession>A0A5B7KDM4</accession>
<comment type="caution">
    <text evidence="2">The sequence shown here is derived from an EMBL/GenBank/DDBJ whole genome shotgun (WGS) entry which is preliminary data.</text>
</comment>
<proteinExistence type="predicted"/>
<sequence length="41" mass="4371">MMFNLGHGVTSHASTVTLPDAKNSKVRRSAADITGRNGLRC</sequence>
<feature type="region of interest" description="Disordered" evidence="1">
    <location>
        <begin position="20"/>
        <end position="41"/>
    </location>
</feature>